<evidence type="ECO:0000313" key="5">
    <source>
        <dbReference type="Proteomes" id="UP000002015"/>
    </source>
</evidence>
<dbReference type="eggNOG" id="COG3303">
    <property type="taxonomic scope" value="Bacteria"/>
</dbReference>
<dbReference type="Proteomes" id="UP000002015">
    <property type="component" value="Chromosome"/>
</dbReference>
<evidence type="ECO:0000256" key="1">
    <source>
        <dbReference type="ARBA" id="ARBA00022729"/>
    </source>
</evidence>
<dbReference type="Pfam" id="PF22678">
    <property type="entry name" value="Cytochrom_c_NrfB-like"/>
    <property type="match status" value="1"/>
</dbReference>
<dbReference type="InterPro" id="IPR036280">
    <property type="entry name" value="Multihaem_cyt_sf"/>
</dbReference>
<dbReference type="HOGENOM" id="CLU_104606_1_0_6"/>
<dbReference type="EMBL" id="CP000821">
    <property type="protein sequence ID" value="ABV34854.1"/>
    <property type="molecule type" value="Genomic_DNA"/>
</dbReference>
<keyword evidence="5" id="KW-1185">Reference proteome</keyword>
<feature type="domain" description="Cytochrome c-type protein NrfB-like" evidence="3">
    <location>
        <begin position="65"/>
        <end position="153"/>
    </location>
</feature>
<gene>
    <name evidence="4" type="ordered locus">Ssed_0241</name>
</gene>
<dbReference type="GO" id="GO:0016491">
    <property type="term" value="F:oxidoreductase activity"/>
    <property type="evidence" value="ECO:0007669"/>
    <property type="project" value="TreeGrafter"/>
</dbReference>
<dbReference type="PANTHER" id="PTHR35038:SF5">
    <property type="entry name" value="CYTOCHROME C-TYPE PROTEIN NRFB"/>
    <property type="match status" value="1"/>
</dbReference>
<dbReference type="InterPro" id="IPR053875">
    <property type="entry name" value="Cytochrom_c_NrfB-like_dom"/>
</dbReference>
<dbReference type="PANTHER" id="PTHR35038">
    <property type="entry name" value="DISSIMILATORY SULFITE REDUCTASE SIRA"/>
    <property type="match status" value="1"/>
</dbReference>
<dbReference type="SUPFAM" id="SSF48695">
    <property type="entry name" value="Multiheme cytochromes"/>
    <property type="match status" value="1"/>
</dbReference>
<keyword evidence="1 2" id="KW-0732">Signal</keyword>
<sequence length="157" mass="16900" precursor="true">MSKIDRFVTPLLASILMLVLGSFSPAATAGKVELKINQNKQCIMCHKRNGKMFGLHANDALDLTCQNCHGEKAGHPRKASELIGFSAKSVAEPAVQTAACLQCHDVETLSQADWTHDVHSNKVNCASCHQLHPEVDPIIGVTALDRSELCSGCHSAK</sequence>
<proteinExistence type="predicted"/>
<dbReference type="Gene3D" id="1.10.287.3080">
    <property type="match status" value="1"/>
</dbReference>
<dbReference type="RefSeq" id="WP_012004380.1">
    <property type="nucleotide sequence ID" value="NC_009831.1"/>
</dbReference>
<feature type="signal peptide" evidence="2">
    <location>
        <begin position="1"/>
        <end position="29"/>
    </location>
</feature>
<evidence type="ECO:0000256" key="2">
    <source>
        <dbReference type="SAM" id="SignalP"/>
    </source>
</evidence>
<dbReference type="KEGG" id="sse:Ssed_0241"/>
<evidence type="ECO:0000313" key="4">
    <source>
        <dbReference type="EMBL" id="ABV34854.1"/>
    </source>
</evidence>
<organism evidence="4 5">
    <name type="scientific">Shewanella sediminis (strain HAW-EB3)</name>
    <dbReference type="NCBI Taxonomy" id="425104"/>
    <lineage>
        <taxon>Bacteria</taxon>
        <taxon>Pseudomonadati</taxon>
        <taxon>Pseudomonadota</taxon>
        <taxon>Gammaproteobacteria</taxon>
        <taxon>Alteromonadales</taxon>
        <taxon>Shewanellaceae</taxon>
        <taxon>Shewanella</taxon>
    </lineage>
</organism>
<reference evidence="4 5" key="1">
    <citation type="submission" date="2007-08" db="EMBL/GenBank/DDBJ databases">
        <title>Complete sequence of Shewanella sediminis HAW-EB3.</title>
        <authorList>
            <consortium name="US DOE Joint Genome Institute"/>
            <person name="Copeland A."/>
            <person name="Lucas S."/>
            <person name="Lapidus A."/>
            <person name="Barry K."/>
            <person name="Glavina del Rio T."/>
            <person name="Dalin E."/>
            <person name="Tice H."/>
            <person name="Pitluck S."/>
            <person name="Chertkov O."/>
            <person name="Brettin T."/>
            <person name="Bruce D."/>
            <person name="Detter J.C."/>
            <person name="Han C."/>
            <person name="Schmutz J."/>
            <person name="Larimer F."/>
            <person name="Land M."/>
            <person name="Hauser L."/>
            <person name="Kyrpides N."/>
            <person name="Kim E."/>
            <person name="Zhao J.-S."/>
            <person name="Richardson P."/>
        </authorList>
    </citation>
    <scope>NUCLEOTIDE SEQUENCE [LARGE SCALE GENOMIC DNA]</scope>
    <source>
        <strain evidence="4 5">HAW-EB3</strain>
    </source>
</reference>
<dbReference type="AlphaFoldDB" id="A8FPT1"/>
<dbReference type="Gene3D" id="1.10.1130.10">
    <property type="entry name" value="Flavocytochrome C3, Chain A"/>
    <property type="match status" value="1"/>
</dbReference>
<dbReference type="InterPro" id="IPR051829">
    <property type="entry name" value="Multiheme_Cytochr_ET"/>
</dbReference>
<protein>
    <recommendedName>
        <fullName evidence="3">Cytochrome c-type protein NrfB-like domain-containing protein</fullName>
    </recommendedName>
</protein>
<dbReference type="STRING" id="425104.Ssed_0241"/>
<dbReference type="OrthoDB" id="6398708at2"/>
<name>A8FPT1_SHESH</name>
<evidence type="ECO:0000259" key="3">
    <source>
        <dbReference type="Pfam" id="PF22678"/>
    </source>
</evidence>
<feature type="chain" id="PRO_5002719911" description="Cytochrome c-type protein NrfB-like domain-containing protein" evidence="2">
    <location>
        <begin position="30"/>
        <end position="157"/>
    </location>
</feature>
<accession>A8FPT1</accession>